<accession>A0ABS3YJ48</accession>
<feature type="domain" description="SusD-like N-terminal" evidence="7">
    <location>
        <begin position="63"/>
        <end position="206"/>
    </location>
</feature>
<protein>
    <submittedName>
        <fullName evidence="8">RagB/SusD family nutrient uptake outer membrane protein</fullName>
    </submittedName>
</protein>
<dbReference type="InterPro" id="IPR011990">
    <property type="entry name" value="TPR-like_helical_dom_sf"/>
</dbReference>
<comment type="subcellular location">
    <subcellularLocation>
        <location evidence="1">Cell outer membrane</location>
    </subcellularLocation>
</comment>
<dbReference type="Pfam" id="PF07980">
    <property type="entry name" value="SusD_RagB"/>
    <property type="match status" value="1"/>
</dbReference>
<dbReference type="SUPFAM" id="SSF48452">
    <property type="entry name" value="TPR-like"/>
    <property type="match status" value="1"/>
</dbReference>
<keyword evidence="9" id="KW-1185">Reference proteome</keyword>
<keyword evidence="3" id="KW-0732">Signal</keyword>
<reference evidence="9" key="1">
    <citation type="submission" date="2021-03" db="EMBL/GenBank/DDBJ databases">
        <title>Assistant Professor.</title>
        <authorList>
            <person name="Huq M.A."/>
        </authorList>
    </citation>
    <scope>NUCLEOTIDE SEQUENCE [LARGE SCALE GENOMIC DNA]</scope>
    <source>
        <strain evidence="9">MAH-28</strain>
    </source>
</reference>
<evidence type="ECO:0000259" key="7">
    <source>
        <dbReference type="Pfam" id="PF14322"/>
    </source>
</evidence>
<dbReference type="InterPro" id="IPR012944">
    <property type="entry name" value="SusD_RagB_dom"/>
</dbReference>
<proteinExistence type="inferred from homology"/>
<evidence type="ECO:0000256" key="2">
    <source>
        <dbReference type="ARBA" id="ARBA00006275"/>
    </source>
</evidence>
<gene>
    <name evidence="8" type="ORF">J7I43_21040</name>
</gene>
<evidence type="ECO:0000259" key="6">
    <source>
        <dbReference type="Pfam" id="PF07980"/>
    </source>
</evidence>
<comment type="similarity">
    <text evidence="2">Belongs to the SusD family.</text>
</comment>
<dbReference type="Gene3D" id="1.25.40.390">
    <property type="match status" value="1"/>
</dbReference>
<organism evidence="8 9">
    <name type="scientific">Chitinophaga chungangae</name>
    <dbReference type="NCBI Taxonomy" id="2821488"/>
    <lineage>
        <taxon>Bacteria</taxon>
        <taxon>Pseudomonadati</taxon>
        <taxon>Bacteroidota</taxon>
        <taxon>Chitinophagia</taxon>
        <taxon>Chitinophagales</taxon>
        <taxon>Chitinophagaceae</taxon>
        <taxon>Chitinophaga</taxon>
    </lineage>
</organism>
<name>A0ABS3YJ48_9BACT</name>
<dbReference type="Pfam" id="PF14322">
    <property type="entry name" value="SusD-like_3"/>
    <property type="match status" value="1"/>
</dbReference>
<dbReference type="InterPro" id="IPR033985">
    <property type="entry name" value="SusD-like_N"/>
</dbReference>
<keyword evidence="5" id="KW-0998">Cell outer membrane</keyword>
<evidence type="ECO:0000256" key="5">
    <source>
        <dbReference type="ARBA" id="ARBA00023237"/>
    </source>
</evidence>
<comment type="caution">
    <text evidence="8">The sequence shown here is derived from an EMBL/GenBank/DDBJ whole genome shotgun (WGS) entry which is preliminary data.</text>
</comment>
<evidence type="ECO:0000313" key="8">
    <source>
        <dbReference type="EMBL" id="MBO9154726.1"/>
    </source>
</evidence>
<evidence type="ECO:0000256" key="3">
    <source>
        <dbReference type="ARBA" id="ARBA00022729"/>
    </source>
</evidence>
<dbReference type="PROSITE" id="PS51257">
    <property type="entry name" value="PROKAR_LIPOPROTEIN"/>
    <property type="match status" value="1"/>
</dbReference>
<dbReference type="Proteomes" id="UP000679126">
    <property type="component" value="Unassembled WGS sequence"/>
</dbReference>
<keyword evidence="4" id="KW-0472">Membrane</keyword>
<evidence type="ECO:0000256" key="4">
    <source>
        <dbReference type="ARBA" id="ARBA00023136"/>
    </source>
</evidence>
<sequence>MKIFKIPLFVLAASLLCSCEKLFNPNNDNHSTLDRVYVDPAYAEGLLIKAYTYIPTNDYPYNEIATDDAATNDKFSAHLRMATGGWSALSNPESLWDNANRAIMYANQFLDVVEIVPWKYTDPQLNALYIRRLKGEALALRGMFKYYLLRNHGGYGSNGELLGFPIYNEFLATPEQFATPRSSFAESLKSTYDDLDSALALLSPDYGNIGSPIDLPPGFTDITDIDKYNTVFGEVTQQRISGRITLAIKARTALLAASPAFNSGNDPLLWENAAKLTADVLAQIGGIDGLDPKGNIFYLKAQVDNANLTAGDKMDIPEMLWRRPVYTNRVREQDNFPPTLFGRGEINPSQNLVDAFPMKNGYPITEAASGFDAANPYTGRDPRLALYIVYNGSKMRNTTINTGVGAGNDGLDALPSSTRTGYYLKKLLREDVNVNPVSTSDQKHFNTHIRYTELFLNYAEAANEAWGPDGTGSQTYSARNVIAAIRKRAGITQPDDYLQSVSGKDAMRQLIHNERRLELCFEGFRFWDLRRWNVSLNEPLKGVKIVNGTYEYFTVEERAYNNSYMHYGPLPDREISKFNLIQNKGW</sequence>
<feature type="domain" description="RagB/SusD" evidence="6">
    <location>
        <begin position="338"/>
        <end position="586"/>
    </location>
</feature>
<evidence type="ECO:0000313" key="9">
    <source>
        <dbReference type="Proteomes" id="UP000679126"/>
    </source>
</evidence>
<dbReference type="RefSeq" id="WP_209147840.1">
    <property type="nucleotide sequence ID" value="NZ_JAGHKP010000004.1"/>
</dbReference>
<dbReference type="EMBL" id="JAGHKP010000004">
    <property type="protein sequence ID" value="MBO9154726.1"/>
    <property type="molecule type" value="Genomic_DNA"/>
</dbReference>
<evidence type="ECO:0000256" key="1">
    <source>
        <dbReference type="ARBA" id="ARBA00004442"/>
    </source>
</evidence>